<comment type="caution">
    <text evidence="2">The sequence shown here is derived from an EMBL/GenBank/DDBJ whole genome shotgun (WGS) entry which is preliminary data.</text>
</comment>
<accession>A0AAV7KWM6</accession>
<gene>
    <name evidence="2" type="ORF">NDU88_003297</name>
</gene>
<name>A0AAV7KWM6_PLEWA</name>
<sequence length="149" mass="15114">MIQRNRGPPDPDARHISKSFVPPARGPGPISDTGPLRPARSVPQPAPGAYSVAPSWAAAAQLPVPQSHKAQGPPHGPNRRGLLPPTAGVGAGPVAPRSRLASPQASWAFRGSPPPGASDALPGLPISPHAGPQCCVEGLGGGARTKSWR</sequence>
<evidence type="ECO:0000313" key="3">
    <source>
        <dbReference type="Proteomes" id="UP001066276"/>
    </source>
</evidence>
<feature type="compositionally biased region" description="Low complexity" evidence="1">
    <location>
        <begin position="49"/>
        <end position="60"/>
    </location>
</feature>
<keyword evidence="3" id="KW-1185">Reference proteome</keyword>
<organism evidence="2 3">
    <name type="scientific">Pleurodeles waltl</name>
    <name type="common">Iberian ribbed newt</name>
    <dbReference type="NCBI Taxonomy" id="8319"/>
    <lineage>
        <taxon>Eukaryota</taxon>
        <taxon>Metazoa</taxon>
        <taxon>Chordata</taxon>
        <taxon>Craniata</taxon>
        <taxon>Vertebrata</taxon>
        <taxon>Euteleostomi</taxon>
        <taxon>Amphibia</taxon>
        <taxon>Batrachia</taxon>
        <taxon>Caudata</taxon>
        <taxon>Salamandroidea</taxon>
        <taxon>Salamandridae</taxon>
        <taxon>Pleurodelinae</taxon>
        <taxon>Pleurodeles</taxon>
    </lineage>
</organism>
<feature type="region of interest" description="Disordered" evidence="1">
    <location>
        <begin position="1"/>
        <end position="149"/>
    </location>
</feature>
<dbReference type="Proteomes" id="UP001066276">
    <property type="component" value="Chromosome 12"/>
</dbReference>
<dbReference type="EMBL" id="JANPWB010000016">
    <property type="protein sequence ID" value="KAJ1083137.1"/>
    <property type="molecule type" value="Genomic_DNA"/>
</dbReference>
<dbReference type="AlphaFoldDB" id="A0AAV7KWM6"/>
<protein>
    <submittedName>
        <fullName evidence="2">Uncharacterized protein</fullName>
    </submittedName>
</protein>
<proteinExistence type="predicted"/>
<evidence type="ECO:0000256" key="1">
    <source>
        <dbReference type="SAM" id="MobiDB-lite"/>
    </source>
</evidence>
<reference evidence="2" key="1">
    <citation type="journal article" date="2022" name="bioRxiv">
        <title>Sequencing and chromosome-scale assembly of the giantPleurodeles waltlgenome.</title>
        <authorList>
            <person name="Brown T."/>
            <person name="Elewa A."/>
            <person name="Iarovenko S."/>
            <person name="Subramanian E."/>
            <person name="Araus A.J."/>
            <person name="Petzold A."/>
            <person name="Susuki M."/>
            <person name="Suzuki K.-i.T."/>
            <person name="Hayashi T."/>
            <person name="Toyoda A."/>
            <person name="Oliveira C."/>
            <person name="Osipova E."/>
            <person name="Leigh N.D."/>
            <person name="Simon A."/>
            <person name="Yun M.H."/>
        </authorList>
    </citation>
    <scope>NUCLEOTIDE SEQUENCE</scope>
    <source>
        <strain evidence="2">20211129_DDA</strain>
        <tissue evidence="2">Liver</tissue>
    </source>
</reference>
<evidence type="ECO:0000313" key="2">
    <source>
        <dbReference type="EMBL" id="KAJ1083137.1"/>
    </source>
</evidence>